<dbReference type="EC" id="2.5.1.18" evidence="1"/>
<proteinExistence type="predicted"/>
<dbReference type="PANTHER" id="PTHR43900:SF47">
    <property type="entry name" value="GLUTATHIONE S-TRANSFERASE F6-RELATED"/>
    <property type="match status" value="1"/>
</dbReference>
<accession>A0A438F3L4</accession>
<sequence length="58" mass="6624">MHAKSRAITQYTAHEYASKGTQMIFPDPTEMAIMSVWMEMEAHQFDPLASKLHDELAV</sequence>
<organism evidence="3 4">
    <name type="scientific">Vitis vinifera</name>
    <name type="common">Grape</name>
    <dbReference type="NCBI Taxonomy" id="29760"/>
    <lineage>
        <taxon>Eukaryota</taxon>
        <taxon>Viridiplantae</taxon>
        <taxon>Streptophyta</taxon>
        <taxon>Embryophyta</taxon>
        <taxon>Tracheophyta</taxon>
        <taxon>Spermatophyta</taxon>
        <taxon>Magnoliopsida</taxon>
        <taxon>eudicotyledons</taxon>
        <taxon>Gunneridae</taxon>
        <taxon>Pentapetalae</taxon>
        <taxon>rosids</taxon>
        <taxon>Vitales</taxon>
        <taxon>Vitaceae</taxon>
        <taxon>Viteae</taxon>
        <taxon>Vitis</taxon>
    </lineage>
</organism>
<comment type="caution">
    <text evidence="3">The sequence shown here is derived from an EMBL/GenBank/DDBJ whole genome shotgun (WGS) entry which is preliminary data.</text>
</comment>
<dbReference type="GO" id="GO:0004364">
    <property type="term" value="F:glutathione transferase activity"/>
    <property type="evidence" value="ECO:0007669"/>
    <property type="project" value="UniProtKB-EC"/>
</dbReference>
<dbReference type="EMBL" id="QGNW01001126">
    <property type="protein sequence ID" value="RVW54614.1"/>
    <property type="molecule type" value="Genomic_DNA"/>
</dbReference>
<keyword evidence="2 3" id="KW-0808">Transferase</keyword>
<dbReference type="PANTHER" id="PTHR43900">
    <property type="entry name" value="GLUTATHIONE S-TRANSFERASE RHO"/>
    <property type="match status" value="1"/>
</dbReference>
<dbReference type="AlphaFoldDB" id="A0A438F3L4"/>
<name>A0A438F3L4_VITVI</name>
<gene>
    <name evidence="3" type="primary">GSTF_6</name>
    <name evidence="3" type="ORF">CK203_071425</name>
</gene>
<evidence type="ECO:0000256" key="2">
    <source>
        <dbReference type="ARBA" id="ARBA00022679"/>
    </source>
</evidence>
<protein>
    <recommendedName>
        <fullName evidence="1">glutathione transferase</fullName>
        <ecNumber evidence="1">2.5.1.18</ecNumber>
    </recommendedName>
</protein>
<evidence type="ECO:0000313" key="3">
    <source>
        <dbReference type="EMBL" id="RVW54614.1"/>
    </source>
</evidence>
<evidence type="ECO:0000256" key="1">
    <source>
        <dbReference type="ARBA" id="ARBA00012452"/>
    </source>
</evidence>
<reference evidence="3 4" key="1">
    <citation type="journal article" date="2018" name="PLoS Genet.">
        <title>Population sequencing reveals clonal diversity and ancestral inbreeding in the grapevine cultivar Chardonnay.</title>
        <authorList>
            <person name="Roach M.J."/>
            <person name="Johnson D.L."/>
            <person name="Bohlmann J."/>
            <person name="van Vuuren H.J."/>
            <person name="Jones S.J."/>
            <person name="Pretorius I.S."/>
            <person name="Schmidt S.A."/>
            <person name="Borneman A.R."/>
        </authorList>
    </citation>
    <scope>NUCLEOTIDE SEQUENCE [LARGE SCALE GENOMIC DNA]</scope>
    <source>
        <strain evidence="4">cv. Chardonnay</strain>
        <tissue evidence="3">Leaf</tissue>
    </source>
</reference>
<dbReference type="Proteomes" id="UP000288805">
    <property type="component" value="Unassembled WGS sequence"/>
</dbReference>
<dbReference type="Gene3D" id="1.20.1050.10">
    <property type="match status" value="1"/>
</dbReference>
<evidence type="ECO:0000313" key="4">
    <source>
        <dbReference type="Proteomes" id="UP000288805"/>
    </source>
</evidence>